<dbReference type="GO" id="GO:0007165">
    <property type="term" value="P:signal transduction"/>
    <property type="evidence" value="ECO:0007669"/>
    <property type="project" value="InterPro"/>
</dbReference>
<dbReference type="InterPro" id="IPR000160">
    <property type="entry name" value="GGDEF_dom"/>
</dbReference>
<dbReference type="Pfam" id="PF00990">
    <property type="entry name" value="GGDEF"/>
    <property type="match status" value="1"/>
</dbReference>
<name>A0A323UUM1_9RHOO</name>
<dbReference type="SMART" id="SM00267">
    <property type="entry name" value="GGDEF"/>
    <property type="match status" value="1"/>
</dbReference>
<dbReference type="SMART" id="SM00304">
    <property type="entry name" value="HAMP"/>
    <property type="match status" value="1"/>
</dbReference>
<feature type="domain" description="GGDEF" evidence="5">
    <location>
        <begin position="438"/>
        <end position="568"/>
    </location>
</feature>
<dbReference type="PROSITE" id="PS50887">
    <property type="entry name" value="GGDEF"/>
    <property type="match status" value="1"/>
</dbReference>
<gene>
    <name evidence="6" type="ORF">DNK49_12950</name>
</gene>
<proteinExistence type="predicted"/>
<dbReference type="GO" id="GO:0052621">
    <property type="term" value="F:diguanylate cyclase activity"/>
    <property type="evidence" value="ECO:0007669"/>
    <property type="project" value="UniProtKB-EC"/>
</dbReference>
<keyword evidence="3" id="KW-0812">Transmembrane</keyword>
<dbReference type="Gene3D" id="3.30.70.270">
    <property type="match status" value="1"/>
</dbReference>
<evidence type="ECO:0000259" key="4">
    <source>
        <dbReference type="PROSITE" id="PS50885"/>
    </source>
</evidence>
<dbReference type="InterPro" id="IPR043128">
    <property type="entry name" value="Rev_trsase/Diguanyl_cyclase"/>
</dbReference>
<dbReference type="SUPFAM" id="SSF158472">
    <property type="entry name" value="HAMP domain-like"/>
    <property type="match status" value="1"/>
</dbReference>
<dbReference type="PANTHER" id="PTHR45138:SF9">
    <property type="entry name" value="DIGUANYLATE CYCLASE DGCM-RELATED"/>
    <property type="match status" value="1"/>
</dbReference>
<evidence type="ECO:0000256" key="3">
    <source>
        <dbReference type="SAM" id="Phobius"/>
    </source>
</evidence>
<dbReference type="GO" id="GO:0005886">
    <property type="term" value="C:plasma membrane"/>
    <property type="evidence" value="ECO:0007669"/>
    <property type="project" value="TreeGrafter"/>
</dbReference>
<dbReference type="CDD" id="cd06225">
    <property type="entry name" value="HAMP"/>
    <property type="match status" value="1"/>
</dbReference>
<evidence type="ECO:0000256" key="1">
    <source>
        <dbReference type="ARBA" id="ARBA00012528"/>
    </source>
</evidence>
<accession>A0A323UUM1</accession>
<evidence type="ECO:0000259" key="5">
    <source>
        <dbReference type="PROSITE" id="PS50887"/>
    </source>
</evidence>
<dbReference type="InterPro" id="IPR050469">
    <property type="entry name" value="Diguanylate_Cyclase"/>
</dbReference>
<keyword evidence="7" id="KW-1185">Reference proteome</keyword>
<dbReference type="GO" id="GO:0043709">
    <property type="term" value="P:cell adhesion involved in single-species biofilm formation"/>
    <property type="evidence" value="ECO:0007669"/>
    <property type="project" value="TreeGrafter"/>
</dbReference>
<feature type="transmembrane region" description="Helical" evidence="3">
    <location>
        <begin position="315"/>
        <end position="337"/>
    </location>
</feature>
<dbReference type="Pfam" id="PF00672">
    <property type="entry name" value="HAMP"/>
    <property type="match status" value="1"/>
</dbReference>
<dbReference type="EMBL" id="QKOE01000008">
    <property type="protein sequence ID" value="PZA16214.1"/>
    <property type="molecule type" value="Genomic_DNA"/>
</dbReference>
<dbReference type="CDD" id="cd01949">
    <property type="entry name" value="GGDEF"/>
    <property type="match status" value="1"/>
</dbReference>
<dbReference type="NCBIfam" id="TIGR00254">
    <property type="entry name" value="GGDEF"/>
    <property type="match status" value="1"/>
</dbReference>
<dbReference type="SUPFAM" id="SSF55073">
    <property type="entry name" value="Nucleotide cyclase"/>
    <property type="match status" value="1"/>
</dbReference>
<evidence type="ECO:0000313" key="6">
    <source>
        <dbReference type="EMBL" id="PZA16214.1"/>
    </source>
</evidence>
<comment type="caution">
    <text evidence="6">The sequence shown here is derived from an EMBL/GenBank/DDBJ whole genome shotgun (WGS) entry which is preliminary data.</text>
</comment>
<dbReference type="GO" id="GO:1902201">
    <property type="term" value="P:negative regulation of bacterial-type flagellum-dependent cell motility"/>
    <property type="evidence" value="ECO:0007669"/>
    <property type="project" value="TreeGrafter"/>
</dbReference>
<dbReference type="InterPro" id="IPR003660">
    <property type="entry name" value="HAMP_dom"/>
</dbReference>
<protein>
    <recommendedName>
        <fullName evidence="1">diguanylate cyclase</fullName>
        <ecNumber evidence="1">2.7.7.65</ecNumber>
    </recommendedName>
</protein>
<comment type="catalytic activity">
    <reaction evidence="2">
        <text>2 GTP = 3',3'-c-di-GMP + 2 diphosphate</text>
        <dbReference type="Rhea" id="RHEA:24898"/>
        <dbReference type="ChEBI" id="CHEBI:33019"/>
        <dbReference type="ChEBI" id="CHEBI:37565"/>
        <dbReference type="ChEBI" id="CHEBI:58805"/>
        <dbReference type="EC" id="2.7.7.65"/>
    </reaction>
</comment>
<dbReference type="PANTHER" id="PTHR45138">
    <property type="entry name" value="REGULATORY COMPONENTS OF SENSORY TRANSDUCTION SYSTEM"/>
    <property type="match status" value="1"/>
</dbReference>
<dbReference type="OrthoDB" id="5496380at2"/>
<dbReference type="InterPro" id="IPR029787">
    <property type="entry name" value="Nucleotide_cyclase"/>
</dbReference>
<evidence type="ECO:0000313" key="7">
    <source>
        <dbReference type="Proteomes" id="UP000248259"/>
    </source>
</evidence>
<dbReference type="RefSeq" id="WP_110525171.1">
    <property type="nucleotide sequence ID" value="NZ_QKOE01000008.1"/>
</dbReference>
<evidence type="ECO:0000256" key="2">
    <source>
        <dbReference type="ARBA" id="ARBA00034247"/>
    </source>
</evidence>
<reference evidence="6 7" key="1">
    <citation type="submission" date="2018-06" db="EMBL/GenBank/DDBJ databases">
        <title>Azoarcus communis strain SWub3 genome.</title>
        <authorList>
            <person name="Zorraquino Salvo V."/>
            <person name="Toubiana D."/>
            <person name="Blumwald E."/>
        </authorList>
    </citation>
    <scope>NUCLEOTIDE SEQUENCE [LARGE SCALE GENOMIC DNA]</scope>
    <source>
        <strain evidence="6 7">SWub3</strain>
    </source>
</reference>
<dbReference type="AlphaFoldDB" id="A0A323UUM1"/>
<dbReference type="PROSITE" id="PS50885">
    <property type="entry name" value="HAMP"/>
    <property type="match status" value="1"/>
</dbReference>
<dbReference type="Proteomes" id="UP000248259">
    <property type="component" value="Unassembled WGS sequence"/>
</dbReference>
<dbReference type="FunFam" id="3.30.70.270:FF:000001">
    <property type="entry name" value="Diguanylate cyclase domain protein"/>
    <property type="match status" value="1"/>
</dbReference>
<feature type="domain" description="HAMP" evidence="4">
    <location>
        <begin position="339"/>
        <end position="391"/>
    </location>
</feature>
<organism evidence="6 7">
    <name type="scientific">Parazoarcus communis SWub3 = DSM 12120</name>
    <dbReference type="NCBI Taxonomy" id="1121029"/>
    <lineage>
        <taxon>Bacteria</taxon>
        <taxon>Pseudomonadati</taxon>
        <taxon>Pseudomonadota</taxon>
        <taxon>Betaproteobacteria</taxon>
        <taxon>Rhodocyclales</taxon>
        <taxon>Zoogloeaceae</taxon>
        <taxon>Parazoarcus</taxon>
    </lineage>
</organism>
<keyword evidence="3" id="KW-1133">Transmembrane helix</keyword>
<keyword evidence="3" id="KW-0472">Membrane</keyword>
<dbReference type="EC" id="2.7.7.65" evidence="1"/>
<dbReference type="Gene3D" id="6.10.340.10">
    <property type="match status" value="1"/>
</dbReference>
<sequence>MTLKPRFLLLTAALILVASAAAWLAFERIAAGIIEQWGVRLAETQVRYDTARLLQPLDREIALSRQLADSQVIRRWALNPTDKELETEALAEMESFRRNFQDRSYFVALLDSGAYYHNNAADEFSGQQLRYYLKPDKPADSWFYQIVAQGRDFHLNVNPDEELKVTKLWIDVLIRDGDRILGVAGTGLELDRFIRDIVRVKQPGITTLFADHNGAIQLYRDPRYIDFASIVKREGEKNTVFRMVDTEADRQHLQQAMLELARAPAVAADEGSRVISRFVKVEGREYLAGIAYLPEIDWYEITLLDLDVLMPVKSFASVLVIFAITLLAALALFNLVLNRLVLDPVSALETAMLRVRDGDLTPLELPRGKGEIGRLIGHFSNMAEAVRSHTRELEHRVAERTEALHRLASIDPLTGLHNRRGLNERLEAEISRALREQHTFGLIWIDIDLFKEINDYLGHAMGDEALAAVGRLLTASIRPYDCAARWGGDEFLVLLSPCDLDTLSSLSERIRSGVERSIELPGDNGLTVSIGACLAYPGDSLETILHRADQALYKAKAEGRNRLCVSGQHAVIN</sequence>